<dbReference type="KEGG" id="uli:ETAA1_01410"/>
<dbReference type="EMBL" id="CP036273">
    <property type="protein sequence ID" value="QDU18258.1"/>
    <property type="molecule type" value="Genomic_DNA"/>
</dbReference>
<evidence type="ECO:0008006" key="3">
    <source>
        <dbReference type="Google" id="ProtNLM"/>
    </source>
</evidence>
<sequence>MPVPCPCCKANNDAGPACRRCKADLALLFAADADASRLLAAARAALAAGRVADADALAQQSASIRRTPDALRTRAAARLMSGRFADALAAYHELAEG</sequence>
<keyword evidence="2" id="KW-1185">Reference proteome</keyword>
<dbReference type="RefSeq" id="WP_145233405.1">
    <property type="nucleotide sequence ID" value="NZ_CP036273.1"/>
</dbReference>
<reference evidence="1 2" key="1">
    <citation type="submission" date="2019-02" db="EMBL/GenBank/DDBJ databases">
        <title>Deep-cultivation of Planctomycetes and their phenomic and genomic characterization uncovers novel biology.</title>
        <authorList>
            <person name="Wiegand S."/>
            <person name="Jogler M."/>
            <person name="Boedeker C."/>
            <person name="Pinto D."/>
            <person name="Vollmers J."/>
            <person name="Rivas-Marin E."/>
            <person name="Kohn T."/>
            <person name="Peeters S.H."/>
            <person name="Heuer A."/>
            <person name="Rast P."/>
            <person name="Oberbeckmann S."/>
            <person name="Bunk B."/>
            <person name="Jeske O."/>
            <person name="Meyerdierks A."/>
            <person name="Storesund J.E."/>
            <person name="Kallscheuer N."/>
            <person name="Luecker S."/>
            <person name="Lage O.M."/>
            <person name="Pohl T."/>
            <person name="Merkel B.J."/>
            <person name="Hornburger P."/>
            <person name="Mueller R.-W."/>
            <person name="Bruemmer F."/>
            <person name="Labrenz M."/>
            <person name="Spormann A.M."/>
            <person name="Op den Camp H."/>
            <person name="Overmann J."/>
            <person name="Amann R."/>
            <person name="Jetten M.S.M."/>
            <person name="Mascher T."/>
            <person name="Medema M.H."/>
            <person name="Devos D.P."/>
            <person name="Kaster A.-K."/>
            <person name="Ovreas L."/>
            <person name="Rohde M."/>
            <person name="Galperin M.Y."/>
            <person name="Jogler C."/>
        </authorList>
    </citation>
    <scope>NUCLEOTIDE SEQUENCE [LARGE SCALE GENOMIC DNA]</scope>
    <source>
        <strain evidence="1 2">ETA_A1</strain>
    </source>
</reference>
<dbReference type="AlphaFoldDB" id="A0A517XL72"/>
<evidence type="ECO:0000313" key="1">
    <source>
        <dbReference type="EMBL" id="QDU18258.1"/>
    </source>
</evidence>
<accession>A0A517XL72</accession>
<organism evidence="1 2">
    <name type="scientific">Urbifossiella limnaea</name>
    <dbReference type="NCBI Taxonomy" id="2528023"/>
    <lineage>
        <taxon>Bacteria</taxon>
        <taxon>Pseudomonadati</taxon>
        <taxon>Planctomycetota</taxon>
        <taxon>Planctomycetia</taxon>
        <taxon>Gemmatales</taxon>
        <taxon>Gemmataceae</taxon>
        <taxon>Urbifossiella</taxon>
    </lineage>
</organism>
<protein>
    <recommendedName>
        <fullName evidence="3">Tetratricopeptide repeat protein</fullName>
    </recommendedName>
</protein>
<dbReference type="Proteomes" id="UP000319576">
    <property type="component" value="Chromosome"/>
</dbReference>
<evidence type="ECO:0000313" key="2">
    <source>
        <dbReference type="Proteomes" id="UP000319576"/>
    </source>
</evidence>
<gene>
    <name evidence="1" type="ORF">ETAA1_01410</name>
</gene>
<proteinExistence type="predicted"/>
<name>A0A517XL72_9BACT</name>